<dbReference type="SUPFAM" id="SSF48371">
    <property type="entry name" value="ARM repeat"/>
    <property type="match status" value="1"/>
</dbReference>
<evidence type="ECO:0000313" key="6">
    <source>
        <dbReference type="Proteomes" id="UP000789739"/>
    </source>
</evidence>
<dbReference type="AlphaFoldDB" id="A0A9N9GV96"/>
<evidence type="ECO:0000256" key="1">
    <source>
        <dbReference type="ARBA" id="ARBA00004308"/>
    </source>
</evidence>
<dbReference type="EMBL" id="CAJVPI010001860">
    <property type="protein sequence ID" value="CAG8628953.1"/>
    <property type="molecule type" value="Genomic_DNA"/>
</dbReference>
<keyword evidence="3" id="KW-0653">Protein transport</keyword>
<evidence type="ECO:0000313" key="5">
    <source>
        <dbReference type="EMBL" id="CAG8628953.1"/>
    </source>
</evidence>
<dbReference type="OrthoDB" id="10254310at2759"/>
<gene>
    <name evidence="5" type="ORF">PBRASI_LOCUS9142</name>
</gene>
<evidence type="ECO:0000256" key="2">
    <source>
        <dbReference type="ARBA" id="ARBA00022448"/>
    </source>
</evidence>
<dbReference type="InterPro" id="IPR011989">
    <property type="entry name" value="ARM-like"/>
</dbReference>
<evidence type="ECO:0000256" key="4">
    <source>
        <dbReference type="ARBA" id="ARBA00023136"/>
    </source>
</evidence>
<dbReference type="PANTHER" id="PTHR11134">
    <property type="entry name" value="ADAPTOR COMPLEX SUBUNIT BETA FAMILY MEMBER"/>
    <property type="match status" value="1"/>
</dbReference>
<dbReference type="GO" id="GO:0016192">
    <property type="term" value="P:vesicle-mediated transport"/>
    <property type="evidence" value="ECO:0007669"/>
    <property type="project" value="InterPro"/>
</dbReference>
<dbReference type="InterPro" id="IPR016024">
    <property type="entry name" value="ARM-type_fold"/>
</dbReference>
<name>A0A9N9GV96_9GLOM</name>
<organism evidence="5 6">
    <name type="scientific">Paraglomus brasilianum</name>
    <dbReference type="NCBI Taxonomy" id="144538"/>
    <lineage>
        <taxon>Eukaryota</taxon>
        <taxon>Fungi</taxon>
        <taxon>Fungi incertae sedis</taxon>
        <taxon>Mucoromycota</taxon>
        <taxon>Glomeromycotina</taxon>
        <taxon>Glomeromycetes</taxon>
        <taxon>Paraglomerales</taxon>
        <taxon>Paraglomeraceae</taxon>
        <taxon>Paraglomus</taxon>
    </lineage>
</organism>
<proteinExistence type="predicted"/>
<comment type="caution">
    <text evidence="5">The sequence shown here is derived from an EMBL/GenBank/DDBJ whole genome shotgun (WGS) entry which is preliminary data.</text>
</comment>
<accession>A0A9N9GV96</accession>
<reference evidence="5" key="1">
    <citation type="submission" date="2021-06" db="EMBL/GenBank/DDBJ databases">
        <authorList>
            <person name="Kallberg Y."/>
            <person name="Tangrot J."/>
            <person name="Rosling A."/>
        </authorList>
    </citation>
    <scope>NUCLEOTIDE SEQUENCE</scope>
    <source>
        <strain evidence="5">BR232B</strain>
    </source>
</reference>
<dbReference type="InterPro" id="IPR026739">
    <property type="entry name" value="AP_beta"/>
</dbReference>
<keyword evidence="6" id="KW-1185">Reference proteome</keyword>
<dbReference type="GO" id="GO:0015031">
    <property type="term" value="P:protein transport"/>
    <property type="evidence" value="ECO:0007669"/>
    <property type="project" value="UniProtKB-KW"/>
</dbReference>
<dbReference type="GO" id="GO:0012505">
    <property type="term" value="C:endomembrane system"/>
    <property type="evidence" value="ECO:0007669"/>
    <property type="project" value="UniProtKB-SubCell"/>
</dbReference>
<evidence type="ECO:0000256" key="3">
    <source>
        <dbReference type="ARBA" id="ARBA00022927"/>
    </source>
</evidence>
<protein>
    <submittedName>
        <fullName evidence="5">10521_t:CDS:1</fullName>
    </submittedName>
</protein>
<sequence length="232" mass="26071">MLQKDALVEIITTMLNDKPTYTIGSVIMAFNEVCLERLYLIHQHYGKLCRMLVDAEEWGQIAIIGLLIRYAKTQFLNPNLQGIKPSTKKKSKAFYSDESSDSSSSSVDKLCPLEHCLVKLFYYLAPQQETYKMGKSLVKTTPLSSGDTIRCSQEYYYDSDSAAGGPSTVREAKLIIWRNIGEIRSLIQTCKFVPFPPRPNGRGSDTQSDVNDSRYTALQILFPKTTGGNWGT</sequence>
<dbReference type="Gene3D" id="1.25.10.10">
    <property type="entry name" value="Leucine-rich Repeat Variant"/>
    <property type="match status" value="1"/>
</dbReference>
<keyword evidence="2" id="KW-0813">Transport</keyword>
<comment type="subcellular location">
    <subcellularLocation>
        <location evidence="1">Endomembrane system</location>
    </subcellularLocation>
</comment>
<keyword evidence="4" id="KW-0472">Membrane</keyword>
<dbReference type="Proteomes" id="UP000789739">
    <property type="component" value="Unassembled WGS sequence"/>
</dbReference>